<dbReference type="InterPro" id="IPR052542">
    <property type="entry name" value="Cholesterol_Oxidase"/>
</dbReference>
<evidence type="ECO:0000256" key="10">
    <source>
        <dbReference type="ARBA" id="ARBA00023235"/>
    </source>
</evidence>
<evidence type="ECO:0000256" key="5">
    <source>
        <dbReference type="ARBA" id="ARBA00022827"/>
    </source>
</evidence>
<dbReference type="PANTHER" id="PTHR47470">
    <property type="entry name" value="CHOLESTEROL OXIDASE"/>
    <property type="match status" value="1"/>
</dbReference>
<dbReference type="EC" id="1.1.3.6" evidence="13"/>
<protein>
    <recommendedName>
        <fullName evidence="14">Cholesterol oxidase</fullName>
        <ecNumber evidence="13">1.1.3.6</ecNumber>
        <ecNumber evidence="11">5.3.3.1</ecNumber>
    </recommendedName>
    <alternativeName>
        <fullName evidence="15">Cholesterol isomerase</fullName>
    </alternativeName>
</protein>
<dbReference type="SUPFAM" id="SSF54373">
    <property type="entry name" value="FAD-linked reductases, C-terminal domain"/>
    <property type="match status" value="1"/>
</dbReference>
<evidence type="ECO:0000256" key="16">
    <source>
        <dbReference type="RuleBase" id="RU003968"/>
    </source>
</evidence>
<dbReference type="EMBL" id="BAAATA010000010">
    <property type="protein sequence ID" value="GAA2485525.1"/>
    <property type="molecule type" value="Genomic_DNA"/>
</dbReference>
<comment type="similarity">
    <text evidence="2 16">Belongs to the GMC oxidoreductase family.</text>
</comment>
<comment type="cofactor">
    <cofactor evidence="1">
        <name>FAD</name>
        <dbReference type="ChEBI" id="CHEBI:57692"/>
    </cofactor>
</comment>
<keyword evidence="4 16" id="KW-0285">Flavoprotein</keyword>
<keyword evidence="5 16" id="KW-0274">FAD</keyword>
<dbReference type="InterPro" id="IPR000172">
    <property type="entry name" value="GMC_OxRdtase_N"/>
</dbReference>
<proteinExistence type="inferred from homology"/>
<evidence type="ECO:0000313" key="18">
    <source>
        <dbReference type="EMBL" id="GAA2485525.1"/>
    </source>
</evidence>
<evidence type="ECO:0000256" key="6">
    <source>
        <dbReference type="ARBA" id="ARBA00023002"/>
    </source>
</evidence>
<dbReference type="PANTHER" id="PTHR47470:SF1">
    <property type="entry name" value="FAD-DEPENDENT OXIDOREDUCTASE 2 FAD BINDING DOMAIN-CONTAINING PROTEIN"/>
    <property type="match status" value="1"/>
</dbReference>
<evidence type="ECO:0000256" key="14">
    <source>
        <dbReference type="ARBA" id="ARBA00049744"/>
    </source>
</evidence>
<evidence type="ECO:0000259" key="17">
    <source>
        <dbReference type="PROSITE" id="PS00623"/>
    </source>
</evidence>
<dbReference type="PROSITE" id="PS00623">
    <property type="entry name" value="GMC_OXRED_1"/>
    <property type="match status" value="1"/>
</dbReference>
<evidence type="ECO:0000256" key="3">
    <source>
        <dbReference type="ARBA" id="ARBA00022548"/>
    </source>
</evidence>
<dbReference type="PROSITE" id="PS51318">
    <property type="entry name" value="TAT"/>
    <property type="match status" value="1"/>
</dbReference>
<comment type="pathway">
    <text evidence="12">Steroid metabolism; cholesterol degradation.</text>
</comment>
<evidence type="ECO:0000256" key="4">
    <source>
        <dbReference type="ARBA" id="ARBA00022630"/>
    </source>
</evidence>
<evidence type="ECO:0000256" key="8">
    <source>
        <dbReference type="ARBA" id="ARBA00023166"/>
    </source>
</evidence>
<dbReference type="EC" id="5.3.3.1" evidence="11"/>
<dbReference type="Pfam" id="PF05199">
    <property type="entry name" value="GMC_oxred_C"/>
    <property type="match status" value="1"/>
</dbReference>
<dbReference type="InterPro" id="IPR006311">
    <property type="entry name" value="TAT_signal"/>
</dbReference>
<dbReference type="Proteomes" id="UP001501358">
    <property type="component" value="Unassembled WGS sequence"/>
</dbReference>
<evidence type="ECO:0000256" key="9">
    <source>
        <dbReference type="ARBA" id="ARBA00023221"/>
    </source>
</evidence>
<evidence type="ECO:0000256" key="15">
    <source>
        <dbReference type="ARBA" id="ARBA00049778"/>
    </source>
</evidence>
<sequence length="569" mass="61646">MIEPLLRVIGPVVCPFLFGPYPWSTAVPFAPSFSRRRLLGLAALRFAAGAGLATVAAPAWAAPRPRGPEDAYPAVVVGSGYGAAVAALRLGEAGVRTLVLEMGRLWNEAGPDGRVFCRMTAPDRRSMWFKRRTEAPLSSMLWLDVVDRDIDPYPGVLDRVNFEHMSVYVGRGLGGGSLVNGGMAVTPSRRYFEKVFPGVDAGEMYRTYFPRAASALGVNSADPDWLGRSTHYRYARVGRDQAHNAGLSTVHVPNVYDFGYMEREERGEVARSALAGQVIYGNDHGKRSLDKTYLAAALGTGNVTVRTMHRVDAVRQERDGGYVLSVEEIDTAGSTVAVHEIACRHLFLGAGSLGTTELLLRARDTGALAGLGEEVGAGWGTNGNVMAARANHAWNPTGCKQSSIPALAVDDWDNPVHPVFAEIAPVPAGIETWISLYLAITENPERGTLYRDPATDRLGLRWTRDQNQPSVTAAKSLLDRINRANRTVYRYDLFGDDRAFADDFCYHPLGGCVLGKATDGHGRVRGHRNLYVTDGSLIPGSVGVNPFVTITALAERNLARIVAEDVLGR</sequence>
<comment type="caution">
    <text evidence="18">The sequence shown here is derived from an EMBL/GenBank/DDBJ whole genome shotgun (WGS) entry which is preliminary data.</text>
</comment>
<keyword evidence="7" id="KW-0443">Lipid metabolism</keyword>
<accession>A0ABN3LN17</accession>
<evidence type="ECO:0000256" key="13">
    <source>
        <dbReference type="ARBA" id="ARBA00049723"/>
    </source>
</evidence>
<evidence type="ECO:0000256" key="1">
    <source>
        <dbReference type="ARBA" id="ARBA00001974"/>
    </source>
</evidence>
<keyword evidence="19" id="KW-1185">Reference proteome</keyword>
<evidence type="ECO:0000256" key="11">
    <source>
        <dbReference type="ARBA" id="ARBA00038856"/>
    </source>
</evidence>
<keyword evidence="8" id="KW-1207">Sterol metabolism</keyword>
<gene>
    <name evidence="18" type="ORF">GCM10010406_22150</name>
</gene>
<dbReference type="Gene3D" id="3.30.410.10">
    <property type="entry name" value="Cholesterol Oxidase, domain 2"/>
    <property type="match status" value="1"/>
</dbReference>
<name>A0ABN3LN17_9ACTN</name>
<keyword evidence="3" id="KW-0153">Cholesterol metabolism</keyword>
<evidence type="ECO:0000256" key="7">
    <source>
        <dbReference type="ARBA" id="ARBA00023098"/>
    </source>
</evidence>
<dbReference type="Pfam" id="PF22500">
    <property type="entry name" value="GMC_oxred_C_1st"/>
    <property type="match status" value="1"/>
</dbReference>
<evidence type="ECO:0000256" key="12">
    <source>
        <dbReference type="ARBA" id="ARBA00049645"/>
    </source>
</evidence>
<feature type="domain" description="Glucose-methanol-choline oxidoreductase N-terminal" evidence="17">
    <location>
        <begin position="170"/>
        <end position="193"/>
    </location>
</feature>
<keyword evidence="10" id="KW-0413">Isomerase</keyword>
<evidence type="ECO:0000313" key="19">
    <source>
        <dbReference type="Proteomes" id="UP001501358"/>
    </source>
</evidence>
<dbReference type="SUPFAM" id="SSF51905">
    <property type="entry name" value="FAD/NAD(P)-binding domain"/>
    <property type="match status" value="1"/>
</dbReference>
<reference evidence="18 19" key="1">
    <citation type="journal article" date="2019" name="Int. J. Syst. Evol. Microbiol.">
        <title>The Global Catalogue of Microorganisms (GCM) 10K type strain sequencing project: providing services to taxonomists for standard genome sequencing and annotation.</title>
        <authorList>
            <consortium name="The Broad Institute Genomics Platform"/>
            <consortium name="The Broad Institute Genome Sequencing Center for Infectious Disease"/>
            <person name="Wu L."/>
            <person name="Ma J."/>
        </authorList>
    </citation>
    <scope>NUCLEOTIDE SEQUENCE [LARGE SCALE GENOMIC DNA]</scope>
    <source>
        <strain evidence="18 19">JCM 6307</strain>
    </source>
</reference>
<keyword evidence="9" id="KW-0753">Steroid metabolism</keyword>
<evidence type="ECO:0000256" key="2">
    <source>
        <dbReference type="ARBA" id="ARBA00010790"/>
    </source>
</evidence>
<dbReference type="Pfam" id="PF00732">
    <property type="entry name" value="GMC_oxred_N"/>
    <property type="match status" value="1"/>
</dbReference>
<dbReference type="InterPro" id="IPR036188">
    <property type="entry name" value="FAD/NAD-bd_sf"/>
</dbReference>
<organism evidence="18 19">
    <name type="scientific">Streptomyces thermolineatus</name>
    <dbReference type="NCBI Taxonomy" id="44033"/>
    <lineage>
        <taxon>Bacteria</taxon>
        <taxon>Bacillati</taxon>
        <taxon>Actinomycetota</taxon>
        <taxon>Actinomycetes</taxon>
        <taxon>Kitasatosporales</taxon>
        <taxon>Streptomycetaceae</taxon>
        <taxon>Streptomyces</taxon>
    </lineage>
</organism>
<dbReference type="Gene3D" id="3.50.50.60">
    <property type="entry name" value="FAD/NAD(P)-binding domain"/>
    <property type="match status" value="1"/>
</dbReference>
<keyword evidence="6" id="KW-0560">Oxidoreductase</keyword>
<dbReference type="InterPro" id="IPR007867">
    <property type="entry name" value="GMC_OxRtase_C"/>
</dbReference>